<feature type="transmembrane region" description="Helical" evidence="2">
    <location>
        <begin position="205"/>
        <end position="223"/>
    </location>
</feature>
<keyword evidence="2" id="KW-0472">Membrane</keyword>
<proteinExistence type="predicted"/>
<keyword evidence="4" id="KW-1185">Reference proteome</keyword>
<keyword evidence="2" id="KW-1133">Transmembrane helix</keyword>
<organism evidence="3 4">
    <name type="scientific">Natronosalvus hydrolyticus</name>
    <dbReference type="NCBI Taxonomy" id="2979988"/>
    <lineage>
        <taxon>Archaea</taxon>
        <taxon>Methanobacteriati</taxon>
        <taxon>Methanobacteriota</taxon>
        <taxon>Stenosarchaea group</taxon>
        <taxon>Halobacteria</taxon>
        <taxon>Halobacteriales</taxon>
        <taxon>Natrialbaceae</taxon>
        <taxon>Natronosalvus</taxon>
    </lineage>
</organism>
<feature type="transmembrane region" description="Helical" evidence="2">
    <location>
        <begin position="79"/>
        <end position="100"/>
    </location>
</feature>
<evidence type="ECO:0008006" key="5">
    <source>
        <dbReference type="Google" id="ProtNLM"/>
    </source>
</evidence>
<dbReference type="Proteomes" id="UP001321047">
    <property type="component" value="Unassembled WGS sequence"/>
</dbReference>
<comment type="caution">
    <text evidence="3">The sequence shown here is derived from an EMBL/GenBank/DDBJ whole genome shotgun (WGS) entry which is preliminary data.</text>
</comment>
<feature type="transmembrane region" description="Helical" evidence="2">
    <location>
        <begin position="307"/>
        <end position="328"/>
    </location>
</feature>
<evidence type="ECO:0000313" key="3">
    <source>
        <dbReference type="EMBL" id="MCU4753027.1"/>
    </source>
</evidence>
<evidence type="ECO:0000313" key="4">
    <source>
        <dbReference type="Proteomes" id="UP001321047"/>
    </source>
</evidence>
<dbReference type="RefSeq" id="WP_342809352.1">
    <property type="nucleotide sequence ID" value="NZ_JAOPJZ010000012.1"/>
</dbReference>
<feature type="transmembrane region" description="Helical" evidence="2">
    <location>
        <begin position="270"/>
        <end position="295"/>
    </location>
</feature>
<feature type="compositionally biased region" description="Basic and acidic residues" evidence="1">
    <location>
        <begin position="107"/>
        <end position="131"/>
    </location>
</feature>
<dbReference type="EMBL" id="JAOPJZ010000012">
    <property type="protein sequence ID" value="MCU4753027.1"/>
    <property type="molecule type" value="Genomic_DNA"/>
</dbReference>
<protein>
    <recommendedName>
        <fullName evidence="5">Glycerophosphoryl diester phosphodiesterase membrane domain-containing protein</fullName>
    </recommendedName>
</protein>
<feature type="region of interest" description="Disordered" evidence="1">
    <location>
        <begin position="104"/>
        <end position="199"/>
    </location>
</feature>
<keyword evidence="2" id="KW-0812">Transmembrane</keyword>
<evidence type="ECO:0000256" key="1">
    <source>
        <dbReference type="SAM" id="MobiDB-lite"/>
    </source>
</evidence>
<reference evidence="3 4" key="1">
    <citation type="submission" date="2022-09" db="EMBL/GenBank/DDBJ databases">
        <title>Enrichment on poylsaccharides allowed isolation of novel metabolic and taxonomic groups of Haloarchaea.</title>
        <authorList>
            <person name="Sorokin D.Y."/>
            <person name="Elcheninov A.G."/>
            <person name="Khizhniak T.V."/>
            <person name="Kolganova T.V."/>
            <person name="Kublanov I.V."/>
        </authorList>
    </citation>
    <scope>NUCLEOTIDE SEQUENCE [LARGE SCALE GENOMIC DNA]</scope>
    <source>
        <strain evidence="3 4">AArc-curdl1</strain>
    </source>
</reference>
<feature type="compositionally biased region" description="Low complexity" evidence="1">
    <location>
        <begin position="145"/>
        <end position="159"/>
    </location>
</feature>
<dbReference type="AlphaFoldDB" id="A0AAP3E7K0"/>
<name>A0AAP3E7K0_9EURY</name>
<feature type="transmembrane region" description="Helical" evidence="2">
    <location>
        <begin position="22"/>
        <end position="40"/>
    </location>
</feature>
<gene>
    <name evidence="3" type="ORF">OB919_13760</name>
</gene>
<feature type="transmembrane region" description="Helical" evidence="2">
    <location>
        <begin position="229"/>
        <end position="249"/>
    </location>
</feature>
<sequence length="351" mass="37495">MAPLSVLEAIDDGFSRLSTREALVGLGVLFAVQLFMLVGLQSQLAAQRELLEETELPLGEEVAPEVLPLALDIPLGVSMILWLSMLVGGVTVSMVFFRMLAESPSMDGREDGSTDGRKQGPNDGREGEEHTSSNAPHSIDKTHQSGDSSAPSSTSSEVLSDWDSPATDDAENRSIAANPFEERASKGPTSRSVEGDGTLTWNESIGRTTLIGVGAAIIGTILVSVGLALFILPGLFLATALAFTHPYLATERVGIIEAMKRSFETTRESWLRTFALVGAIVLSFVTISSVGAMFVLALEAYPVVGELINVAFGALAWGYALAMLSSGFDQVRRYRATQAEKWDGIDDELLP</sequence>
<accession>A0AAP3E7K0</accession>
<evidence type="ECO:0000256" key="2">
    <source>
        <dbReference type="SAM" id="Phobius"/>
    </source>
</evidence>